<evidence type="ECO:0000313" key="1">
    <source>
        <dbReference type="EMBL" id="VFU49242.1"/>
    </source>
</evidence>
<organism evidence="1">
    <name type="scientific">Salix viminalis</name>
    <name type="common">Common osier</name>
    <name type="synonym">Basket willow</name>
    <dbReference type="NCBI Taxonomy" id="40686"/>
    <lineage>
        <taxon>Eukaryota</taxon>
        <taxon>Viridiplantae</taxon>
        <taxon>Streptophyta</taxon>
        <taxon>Embryophyta</taxon>
        <taxon>Tracheophyta</taxon>
        <taxon>Spermatophyta</taxon>
        <taxon>Magnoliopsida</taxon>
        <taxon>eudicotyledons</taxon>
        <taxon>Gunneridae</taxon>
        <taxon>Pentapetalae</taxon>
        <taxon>rosids</taxon>
        <taxon>fabids</taxon>
        <taxon>Malpighiales</taxon>
        <taxon>Salicaceae</taxon>
        <taxon>Saliceae</taxon>
        <taxon>Salix</taxon>
    </lineage>
</organism>
<gene>
    <name evidence="1" type="ORF">SVIM_LOCUS324429</name>
</gene>
<protein>
    <submittedName>
        <fullName evidence="1">Uncharacterized protein</fullName>
    </submittedName>
</protein>
<dbReference type="AlphaFoldDB" id="A0A6N2M5J4"/>
<dbReference type="EMBL" id="CAADRP010001707">
    <property type="protein sequence ID" value="VFU49242.1"/>
    <property type="molecule type" value="Genomic_DNA"/>
</dbReference>
<name>A0A6N2M5J4_SALVM</name>
<accession>A0A6N2M5J4</accession>
<sequence length="109" mass="12464">MGVTAEDSRRRKLVEIRLEEGYQLMRRRREKRAFSGAIDGFQPGSAGFRHASYDYIGVLSNEVALEGIDASQVERWNPRPLVQVERIVSVKVFLAGKGEEQFLEIFFCV</sequence>
<reference evidence="1" key="1">
    <citation type="submission" date="2019-03" db="EMBL/GenBank/DDBJ databases">
        <authorList>
            <person name="Mank J."/>
            <person name="Almeida P."/>
        </authorList>
    </citation>
    <scope>NUCLEOTIDE SEQUENCE</scope>
    <source>
        <strain evidence="1">78183</strain>
    </source>
</reference>
<proteinExistence type="predicted"/>